<proteinExistence type="inferred from homology"/>
<reference evidence="5 6" key="1">
    <citation type="submission" date="2015-01" db="EMBL/GenBank/DDBJ databases">
        <title>Vibrio sp. C5 JCM 19232 whole genome shotgun sequence.</title>
        <authorList>
            <person name="Sawabe T."/>
            <person name="Meirelles P."/>
            <person name="Feng G."/>
            <person name="Sayaka M."/>
            <person name="Hattori M."/>
            <person name="Ohkuma M."/>
        </authorList>
    </citation>
    <scope>NUCLEOTIDE SEQUENCE [LARGE SCALE GENOMIC DNA]</scope>
    <source>
        <strain evidence="5 6">JCM19232</strain>
    </source>
</reference>
<dbReference type="PANTHER" id="PTHR43026:SF1">
    <property type="entry name" value="2-HYDROXYACID DEHYDROGENASE HOMOLOG 1-RELATED"/>
    <property type="match status" value="1"/>
</dbReference>
<evidence type="ECO:0000256" key="2">
    <source>
        <dbReference type="ARBA" id="ARBA00023002"/>
    </source>
</evidence>
<name>A0A0B8PE36_9VIBR</name>
<dbReference type="Gene3D" id="3.40.50.720">
    <property type="entry name" value="NAD(P)-binding Rossmann-like Domain"/>
    <property type="match status" value="2"/>
</dbReference>
<evidence type="ECO:0000313" key="6">
    <source>
        <dbReference type="Proteomes" id="UP000031670"/>
    </source>
</evidence>
<evidence type="ECO:0000256" key="1">
    <source>
        <dbReference type="ARBA" id="ARBA00005854"/>
    </source>
</evidence>
<evidence type="ECO:0000313" key="5">
    <source>
        <dbReference type="EMBL" id="GAM61378.1"/>
    </source>
</evidence>
<keyword evidence="2" id="KW-0560">Oxidoreductase</keyword>
<reference evidence="5 6" key="2">
    <citation type="submission" date="2015-01" db="EMBL/GenBank/DDBJ databases">
        <authorList>
            <consortium name="NBRP consortium"/>
            <person name="Sawabe T."/>
            <person name="Meirelles P."/>
            <person name="Feng G."/>
            <person name="Sayaka M."/>
            <person name="Hattori M."/>
            <person name="Ohkuma M."/>
        </authorList>
    </citation>
    <scope>NUCLEOTIDE SEQUENCE [LARGE SCALE GENOMIC DNA]</scope>
    <source>
        <strain evidence="5 6">JCM19232</strain>
    </source>
</reference>
<dbReference type="SUPFAM" id="SSF52283">
    <property type="entry name" value="Formate/glycerate dehydrogenase catalytic domain-like"/>
    <property type="match status" value="1"/>
</dbReference>
<dbReference type="PANTHER" id="PTHR43026">
    <property type="entry name" value="2-HYDROXYACID DEHYDROGENASE HOMOLOG 1-RELATED"/>
    <property type="match status" value="1"/>
</dbReference>
<protein>
    <submittedName>
        <fullName evidence="5">D-lactate dehydrogenase</fullName>
    </submittedName>
</protein>
<organism evidence="5 6">
    <name type="scientific">Vibrio ishigakensis</name>
    <dbReference type="NCBI Taxonomy" id="1481914"/>
    <lineage>
        <taxon>Bacteria</taxon>
        <taxon>Pseudomonadati</taxon>
        <taxon>Pseudomonadota</taxon>
        <taxon>Gammaproteobacteria</taxon>
        <taxon>Vibrionales</taxon>
        <taxon>Vibrionaceae</taxon>
        <taxon>Vibrio</taxon>
    </lineage>
</organism>
<keyword evidence="3" id="KW-0520">NAD</keyword>
<comment type="caution">
    <text evidence="5">The sequence shown here is derived from an EMBL/GenBank/DDBJ whole genome shotgun (WGS) entry which is preliminary data.</text>
</comment>
<dbReference type="Proteomes" id="UP000031670">
    <property type="component" value="Unassembled WGS sequence"/>
</dbReference>
<dbReference type="AlphaFoldDB" id="A0A0B8PE36"/>
<sequence>MVSITFFSSKTYDQAAFELAGSESSQDLQFHFYDFQLNEQTAKMAKGSETVCAFVNDDLSKPVLEALASYGVKLLVMRCAGFNNVDLEAAKELNIQVARVPAYSPEAIAEHAVGLMMTLNRRFHKAYQRTRDANFSLEGWWALTFLVKLRAS</sequence>
<comment type="similarity">
    <text evidence="1">Belongs to the D-isomer specific 2-hydroxyacid dehydrogenase family.</text>
</comment>
<dbReference type="InterPro" id="IPR058205">
    <property type="entry name" value="D-LDH-like"/>
</dbReference>
<feature type="domain" description="D-isomer specific 2-hydroxyacid dehydrogenase catalytic" evidence="4">
    <location>
        <begin position="19"/>
        <end position="130"/>
    </location>
</feature>
<evidence type="ECO:0000259" key="4">
    <source>
        <dbReference type="Pfam" id="PF00389"/>
    </source>
</evidence>
<gene>
    <name evidence="5" type="ORF">JCM19232_5679</name>
</gene>
<dbReference type="GO" id="GO:0051287">
    <property type="term" value="F:NAD binding"/>
    <property type="evidence" value="ECO:0007669"/>
    <property type="project" value="InterPro"/>
</dbReference>
<dbReference type="Pfam" id="PF00389">
    <property type="entry name" value="2-Hacid_dh"/>
    <property type="match status" value="1"/>
</dbReference>
<dbReference type="EMBL" id="BBSA01000003">
    <property type="protein sequence ID" value="GAM61378.1"/>
    <property type="molecule type" value="Genomic_DNA"/>
</dbReference>
<dbReference type="InterPro" id="IPR006139">
    <property type="entry name" value="D-isomer_2_OHA_DH_cat_dom"/>
</dbReference>
<dbReference type="FunFam" id="3.40.50.720:FF:000052">
    <property type="entry name" value="D-lactate dehydrogenase"/>
    <property type="match status" value="1"/>
</dbReference>
<evidence type="ECO:0000256" key="3">
    <source>
        <dbReference type="ARBA" id="ARBA00023027"/>
    </source>
</evidence>
<accession>A0A0B8PE36</accession>
<dbReference type="GO" id="GO:0008720">
    <property type="term" value="F:D-lactate dehydrogenase (NAD+) activity"/>
    <property type="evidence" value="ECO:0007669"/>
    <property type="project" value="TreeGrafter"/>
</dbReference>